<feature type="domain" description="Tudor" evidence="2">
    <location>
        <begin position="866"/>
        <end position="925"/>
    </location>
</feature>
<feature type="compositionally biased region" description="Polar residues" evidence="1">
    <location>
        <begin position="305"/>
        <end position="324"/>
    </location>
</feature>
<evidence type="ECO:0000313" key="4">
    <source>
        <dbReference type="Proteomes" id="UP001075354"/>
    </source>
</evidence>
<dbReference type="SUPFAM" id="SSF54768">
    <property type="entry name" value="dsRNA-binding domain-like"/>
    <property type="match status" value="1"/>
</dbReference>
<accession>A0AAV7Y4V9</accession>
<proteinExistence type="predicted"/>
<dbReference type="SMART" id="SM00333">
    <property type="entry name" value="TUDOR"/>
    <property type="match status" value="2"/>
</dbReference>
<dbReference type="Proteomes" id="UP001075354">
    <property type="component" value="Chromosome 1"/>
</dbReference>
<dbReference type="PANTHER" id="PTHR22948">
    <property type="entry name" value="TUDOR DOMAIN CONTAINING PROTEIN"/>
    <property type="match status" value="1"/>
</dbReference>
<reference evidence="3" key="1">
    <citation type="submission" date="2022-12" db="EMBL/GenBank/DDBJ databases">
        <title>Chromosome-level genome assembly of the bean flower thrips Megalurothrips usitatus.</title>
        <authorList>
            <person name="Ma L."/>
            <person name="Liu Q."/>
            <person name="Li H."/>
            <person name="Cai W."/>
        </authorList>
    </citation>
    <scope>NUCLEOTIDE SEQUENCE</scope>
    <source>
        <strain evidence="3">Cailab_2022a</strain>
    </source>
</reference>
<dbReference type="CDD" id="cd09972">
    <property type="entry name" value="LOTUS_TDRD_OSKAR"/>
    <property type="match status" value="1"/>
</dbReference>
<feature type="region of interest" description="Disordered" evidence="1">
    <location>
        <begin position="289"/>
        <end position="325"/>
    </location>
</feature>
<dbReference type="SUPFAM" id="SSF63748">
    <property type="entry name" value="Tudor/PWWP/MBT"/>
    <property type="match status" value="2"/>
</dbReference>
<dbReference type="AlphaFoldDB" id="A0AAV7Y4V9"/>
<sequence length="1008" mass="112732">MVQQVDLEELKVNFNAILTSGGGRLSERQFISDYRSLIGGFVPYEKLGHRNLRSLIESLGGFFYTRDAQGDVINAGYNEKTAHISKLIAGQKKKPGAKSKKRSSYSRPHLPQRLTQLRRPTPTYNDPVRPMRSAPQPRYGNPPVVPQRQPLGNPPIVPQRQPLGNPPIVPQRQPLGNPQIVPQRQPLGNPPIIPQRQALGNPPIIPQRQRLDMPEPVPPKKLTSIQDRLNVEARTGPSLDLADANKKIMSANLDDSQKTSNPKESHNPTNESEDASYIDIQWLRGKVHSNGKVGKEIPSQKRSLDNSTSPTLQSNVQGSLVQQTSPQPVPLMSLSVSPPVHPPVVQPSKLARVHPSDQKVVFKSYADELLSLLEELSLGEPEYRYVERCPSRGKPVYTAKVKIKINDSTSSFTSYPDEKPTREEAQECAAKLAIEDLKTKHVVKHVSRLPRDKAASLRKFEEIKERIYQIIEKKANGMFDEAIAQEYVKEFKTTLPAGWLESLMNSPMFTIEHLKGVNRKAIVYPVARDKIPPTPPVVTPPLPDVPSFVHSVADEKISSVCFTPPVPDLPSPLMRVPSTVQSTVLHDFSGKLCTDVNANTVIADGRKDLRRLPELLIPSEQTWDVFVSSASLDHLFVRLIGKGYDDLYNDVINDLEMNLLSDDGQTALNPVIGEYYAVRFDKCWLRVQLQEINQDTEEAVVFLIDNGDIDKINVTELKVLEDRYLNLPGQAIKCRLSYLDISYEEAQTYLANNIIGSTFVAEVLQHPGPEESCAAVVLHNTEVDGEPINLNNLILDEICKNLHAPQLPQLQPFGNLRISHIAKETPPFVQIQSKALSLLQTVLEDVSRLDLVKQYGVNAHPKLNQVEGRDKHIFLARSRRCPRVWRRGVIINTDNARNPLVNFIDYGYSENVMWSSIFDLALVIPPLTKVPPQAIQVNLYGLSPSQIVPGIVKRLKELAPSDDFIIGKKKDSEAGAGDQLPAVEFFKRVEPDSLMCSINSDLLFKYDE</sequence>
<feature type="region of interest" description="Disordered" evidence="1">
    <location>
        <begin position="89"/>
        <end position="224"/>
    </location>
</feature>
<name>A0AAV7Y4V9_9NEOP</name>
<comment type="caution">
    <text evidence="3">The sequence shown here is derived from an EMBL/GenBank/DDBJ whole genome shotgun (WGS) entry which is preliminary data.</text>
</comment>
<evidence type="ECO:0000259" key="2">
    <source>
        <dbReference type="SMART" id="SM00333"/>
    </source>
</evidence>
<keyword evidence="4" id="KW-1185">Reference proteome</keyword>
<feature type="domain" description="Tudor" evidence="2">
    <location>
        <begin position="668"/>
        <end position="725"/>
    </location>
</feature>
<dbReference type="CDD" id="cd20379">
    <property type="entry name" value="Tudor_dTUD-like"/>
    <property type="match status" value="1"/>
</dbReference>
<protein>
    <recommendedName>
        <fullName evidence="2">Tudor domain-containing protein</fullName>
    </recommendedName>
</protein>
<dbReference type="Pfam" id="PF00567">
    <property type="entry name" value="TUDOR"/>
    <property type="match status" value="2"/>
</dbReference>
<dbReference type="Gene3D" id="3.30.160.20">
    <property type="match status" value="1"/>
</dbReference>
<feature type="compositionally biased region" description="Basic residues" evidence="1">
    <location>
        <begin position="91"/>
        <end position="104"/>
    </location>
</feature>
<feature type="region of interest" description="Disordered" evidence="1">
    <location>
        <begin position="251"/>
        <end position="277"/>
    </location>
</feature>
<dbReference type="EMBL" id="JAPTSV010000001">
    <property type="protein sequence ID" value="KAJ1531652.1"/>
    <property type="molecule type" value="Genomic_DNA"/>
</dbReference>
<feature type="compositionally biased region" description="Basic and acidic residues" evidence="1">
    <location>
        <begin position="293"/>
        <end position="304"/>
    </location>
</feature>
<dbReference type="InterPro" id="IPR050621">
    <property type="entry name" value="Tudor_domain_containing"/>
</dbReference>
<dbReference type="PANTHER" id="PTHR22948:SF29">
    <property type="entry name" value="FI02030P-RELATED"/>
    <property type="match status" value="1"/>
</dbReference>
<dbReference type="InterPro" id="IPR041966">
    <property type="entry name" value="LOTUS-like"/>
</dbReference>
<organism evidence="3 4">
    <name type="scientific">Megalurothrips usitatus</name>
    <name type="common">bean blossom thrips</name>
    <dbReference type="NCBI Taxonomy" id="439358"/>
    <lineage>
        <taxon>Eukaryota</taxon>
        <taxon>Metazoa</taxon>
        <taxon>Ecdysozoa</taxon>
        <taxon>Arthropoda</taxon>
        <taxon>Hexapoda</taxon>
        <taxon>Insecta</taxon>
        <taxon>Pterygota</taxon>
        <taxon>Neoptera</taxon>
        <taxon>Paraneoptera</taxon>
        <taxon>Thysanoptera</taxon>
        <taxon>Terebrantia</taxon>
        <taxon>Thripoidea</taxon>
        <taxon>Thripidae</taxon>
        <taxon>Megalurothrips</taxon>
    </lineage>
</organism>
<dbReference type="Gene3D" id="2.30.30.140">
    <property type="match status" value="2"/>
</dbReference>
<evidence type="ECO:0000256" key="1">
    <source>
        <dbReference type="SAM" id="MobiDB-lite"/>
    </source>
</evidence>
<dbReference type="InterPro" id="IPR002999">
    <property type="entry name" value="Tudor"/>
</dbReference>
<evidence type="ECO:0000313" key="3">
    <source>
        <dbReference type="EMBL" id="KAJ1531652.1"/>
    </source>
</evidence>
<feature type="compositionally biased region" description="Basic and acidic residues" evidence="1">
    <location>
        <begin position="255"/>
        <end position="266"/>
    </location>
</feature>
<dbReference type="Gene3D" id="3.30.420.610">
    <property type="entry name" value="LOTUS domain-like"/>
    <property type="match status" value="2"/>
</dbReference>
<gene>
    <name evidence="3" type="ORF">ONE63_000323</name>
</gene>